<dbReference type="SMART" id="SM00306">
    <property type="entry name" value="HintN"/>
    <property type="match status" value="1"/>
</dbReference>
<dbReference type="Pfam" id="PF14528">
    <property type="entry name" value="LAGLIDADG_3"/>
    <property type="match status" value="1"/>
</dbReference>
<gene>
    <name evidence="2" type="ORF">TcarDRAFT_1283</name>
</gene>
<dbReference type="Gene3D" id="3.40.50.300">
    <property type="entry name" value="P-loop containing nucleotide triphosphate hydrolases"/>
    <property type="match status" value="1"/>
</dbReference>
<dbReference type="Proteomes" id="UP000005139">
    <property type="component" value="Unassembled WGS sequence"/>
</dbReference>
<protein>
    <recommendedName>
        <fullName evidence="1">DOD-type homing endonuclease domain-containing protein</fullName>
    </recommendedName>
</protein>
<dbReference type="eggNOG" id="COG3780">
    <property type="taxonomic scope" value="Bacteria"/>
</dbReference>
<dbReference type="InterPro" id="IPR027434">
    <property type="entry name" value="Homing_endonucl"/>
</dbReference>
<dbReference type="Gene3D" id="3.10.28.10">
    <property type="entry name" value="Homing endonucleases"/>
    <property type="match status" value="1"/>
</dbReference>
<dbReference type="AlphaFoldDB" id="A1HR49"/>
<dbReference type="PRINTS" id="PR00379">
    <property type="entry name" value="INTEIN"/>
</dbReference>
<dbReference type="OrthoDB" id="9760250at2"/>
<reference evidence="2 3" key="2">
    <citation type="submission" date="2007-01" db="EMBL/GenBank/DDBJ databases">
        <title>Sequencing of the draft genome and assembly of Thermosinus carboxydivorans Nor1.</title>
        <authorList>
            <consortium name="US DOE Joint Genome Institute (JGI-PGF)"/>
            <person name="Copeland A."/>
            <person name="Lucas S."/>
            <person name="Lapidus A."/>
            <person name="Barry K."/>
            <person name="Glavina del Rio T."/>
            <person name="Dalin E."/>
            <person name="Tice H."/>
            <person name="Bruce D."/>
            <person name="Pitluck S."/>
            <person name="Richardson P."/>
        </authorList>
    </citation>
    <scope>NUCLEOTIDE SEQUENCE [LARGE SCALE GENOMIC DNA]</scope>
    <source>
        <strain evidence="2 3">Nor1</strain>
    </source>
</reference>
<dbReference type="InterPro" id="IPR003587">
    <property type="entry name" value="Hint_dom_N"/>
</dbReference>
<dbReference type="Gene3D" id="3.30.420.280">
    <property type="match status" value="1"/>
</dbReference>
<evidence type="ECO:0000313" key="2">
    <source>
        <dbReference type="EMBL" id="EAX47548.1"/>
    </source>
</evidence>
<keyword evidence="3" id="KW-1185">Reference proteome</keyword>
<dbReference type="eggNOG" id="COG5525">
    <property type="taxonomic scope" value="Bacteria"/>
</dbReference>
<accession>A1HR49</accession>
<dbReference type="SUPFAM" id="SSF51294">
    <property type="entry name" value="Hedgehog/intein (Hint) domain"/>
    <property type="match status" value="1"/>
</dbReference>
<evidence type="ECO:0000313" key="3">
    <source>
        <dbReference type="Proteomes" id="UP000005139"/>
    </source>
</evidence>
<dbReference type="InterPro" id="IPR004042">
    <property type="entry name" value="Intein_endonuc_central"/>
</dbReference>
<sequence>MGKVANRILWQPNPGPQTDFLRRTEFEVLYGGAAGGGKMLPLDTPLPTPHGWTTMGDVQVGDELFDESGRVCRVVAVFPVQTPDEAYRLTFDDGVSIDACGDHLWLTYDAKELAALTRRDPVWRARRRAKRPSRAKGNKSQRFVEVITARNRACPPPVMPAPSGSVRSTREIAQTLLTQHGRRNHAIPVAMALELPHVDLPLDPYLLGCWLGDGHTHAGRITTADPEIAAAYLRAGFEVVRYHSDDIDYGIHGLSSILRSLGVLGDKHIPVQYLRASREQRLALLQGLMDTDGTVARNSGAAEFTTTSPAIRCGMEELVRSLGWKVRVREGRAKLNGIDHGPKWTMKWMASEPVFRLERKLRLQRIATRRTTRFRYVVSCDPIEPVPMRCIAVDSQSHLYLAGRAMVPTHNSDALVIEALRQVAHPRYRAVIFRRTLTEASELIDRSRLYYPAAGGVWREQQKEWKFPSGAIIRFRYLENVGDELRYQGHEYQYIAFDELTHFDERQYLYLLSRCRTSDPALRCYVRAASNPGGPGHHWVKARFIDVAPPGKTYVDPVTGLTRCFVPARVFDNPILLRADPLYLKRLESLPEAERKALLLGDWDAFAGQVFSEWRRDVHVVEPFAIPAGWLRFRAMDWGFSKPYCILWFAVDYNGVIYVYRELYGLKPGCVDVGTQETAREVAQKVKAAEDWKNFIADEGVKLETQLSGEKIAYGVADPACWAKTGHDGPSIAETFASEGVFWKPADNDRLQGKMQVHLRLRGWGPERPGLKVFNTCTNLIRTLPALCYDAHRPEDVDTTQEDHAYDALRYGLMSRPWAPPKEKQRKRDAWAWDDEEKTTSYMSV</sequence>
<dbReference type="GO" id="GO:0004519">
    <property type="term" value="F:endonuclease activity"/>
    <property type="evidence" value="ECO:0007669"/>
    <property type="project" value="InterPro"/>
</dbReference>
<dbReference type="eggNOG" id="COG1783">
    <property type="taxonomic scope" value="Bacteria"/>
</dbReference>
<evidence type="ECO:0000259" key="1">
    <source>
        <dbReference type="PROSITE" id="PS50819"/>
    </source>
</evidence>
<dbReference type="EMBL" id="AAWL01000009">
    <property type="protein sequence ID" value="EAX47548.1"/>
    <property type="molecule type" value="Genomic_DNA"/>
</dbReference>
<proteinExistence type="predicted"/>
<dbReference type="PROSITE" id="PS50819">
    <property type="entry name" value="INTEIN_ENDONUCLEASE"/>
    <property type="match status" value="1"/>
</dbReference>
<name>A1HR49_9FIRM</name>
<dbReference type="Pfam" id="PF03237">
    <property type="entry name" value="Terminase_6N"/>
    <property type="match status" value="1"/>
</dbReference>
<dbReference type="InterPro" id="IPR036844">
    <property type="entry name" value="Hint_dom_sf"/>
</dbReference>
<dbReference type="InterPro" id="IPR006142">
    <property type="entry name" value="INTEIN"/>
</dbReference>
<dbReference type="SUPFAM" id="SSF55608">
    <property type="entry name" value="Homing endonucleases"/>
    <property type="match status" value="1"/>
</dbReference>
<organism evidence="2 3">
    <name type="scientific">Thermosinus carboxydivorans Nor1</name>
    <dbReference type="NCBI Taxonomy" id="401526"/>
    <lineage>
        <taxon>Bacteria</taxon>
        <taxon>Bacillati</taxon>
        <taxon>Bacillota</taxon>
        <taxon>Negativicutes</taxon>
        <taxon>Selenomonadales</taxon>
        <taxon>Sporomusaceae</taxon>
        <taxon>Thermosinus</taxon>
    </lineage>
</organism>
<comment type="caution">
    <text evidence="2">The sequence shown here is derived from an EMBL/GenBank/DDBJ whole genome shotgun (WGS) entry which is preliminary data.</text>
</comment>
<feature type="domain" description="DOD-type homing endonuclease" evidence="1">
    <location>
        <begin position="206"/>
        <end position="324"/>
    </location>
</feature>
<reference evidence="2 3" key="1">
    <citation type="submission" date="2007-01" db="EMBL/GenBank/DDBJ databases">
        <title>Annotation of the draft genome assembly of Thermosinus carboxydivorans Nor1.</title>
        <authorList>
            <consortium name="US DOE Joint Genome Institute (JGI-ORNL)"/>
            <person name="Larimer F."/>
            <person name="Land M."/>
            <person name="Hauser L."/>
        </authorList>
    </citation>
    <scope>NUCLEOTIDE SEQUENCE [LARGE SCALE GENOMIC DNA]</scope>
    <source>
        <strain evidence="2 3">Nor1</strain>
    </source>
</reference>
<dbReference type="InterPro" id="IPR027417">
    <property type="entry name" value="P-loop_NTPase"/>
</dbReference>
<dbReference type="GO" id="GO:0016539">
    <property type="term" value="P:intein-mediated protein splicing"/>
    <property type="evidence" value="ECO:0007669"/>
    <property type="project" value="InterPro"/>
</dbReference>
<dbReference type="InterPro" id="IPR004860">
    <property type="entry name" value="LAGLIDADG_dom"/>
</dbReference>